<sequence length="74" mass="8515">MYAWRSRDVQAKEYSEHSPRPAQKRWSQRGHVGSAASHVTPSTSIDQCIARLQPLQLSPTNTTTLIHNFRSLYY</sequence>
<keyword evidence="3" id="KW-1185">Reference proteome</keyword>
<organism evidence="2 3">
    <name type="scientific">Portunus trituberculatus</name>
    <name type="common">Swimming crab</name>
    <name type="synonym">Neptunus trituberculatus</name>
    <dbReference type="NCBI Taxonomy" id="210409"/>
    <lineage>
        <taxon>Eukaryota</taxon>
        <taxon>Metazoa</taxon>
        <taxon>Ecdysozoa</taxon>
        <taxon>Arthropoda</taxon>
        <taxon>Crustacea</taxon>
        <taxon>Multicrustacea</taxon>
        <taxon>Malacostraca</taxon>
        <taxon>Eumalacostraca</taxon>
        <taxon>Eucarida</taxon>
        <taxon>Decapoda</taxon>
        <taxon>Pleocyemata</taxon>
        <taxon>Brachyura</taxon>
        <taxon>Eubrachyura</taxon>
        <taxon>Portunoidea</taxon>
        <taxon>Portunidae</taxon>
        <taxon>Portuninae</taxon>
        <taxon>Portunus</taxon>
    </lineage>
</organism>
<dbReference type="EMBL" id="VSRR010002266">
    <property type="protein sequence ID" value="MPC30503.1"/>
    <property type="molecule type" value="Genomic_DNA"/>
</dbReference>
<evidence type="ECO:0000313" key="3">
    <source>
        <dbReference type="Proteomes" id="UP000324222"/>
    </source>
</evidence>
<reference evidence="2 3" key="1">
    <citation type="submission" date="2019-05" db="EMBL/GenBank/DDBJ databases">
        <title>Another draft genome of Portunus trituberculatus and its Hox gene families provides insights of decapod evolution.</title>
        <authorList>
            <person name="Jeong J.-H."/>
            <person name="Song I."/>
            <person name="Kim S."/>
            <person name="Choi T."/>
            <person name="Kim D."/>
            <person name="Ryu S."/>
            <person name="Kim W."/>
        </authorList>
    </citation>
    <scope>NUCLEOTIDE SEQUENCE [LARGE SCALE GENOMIC DNA]</scope>
    <source>
        <tissue evidence="2">Muscle</tissue>
    </source>
</reference>
<proteinExistence type="predicted"/>
<feature type="region of interest" description="Disordered" evidence="1">
    <location>
        <begin position="1"/>
        <end position="41"/>
    </location>
</feature>
<dbReference type="AlphaFoldDB" id="A0A5B7EC11"/>
<dbReference type="Proteomes" id="UP000324222">
    <property type="component" value="Unassembled WGS sequence"/>
</dbReference>
<evidence type="ECO:0000256" key="1">
    <source>
        <dbReference type="SAM" id="MobiDB-lite"/>
    </source>
</evidence>
<name>A0A5B7EC11_PORTR</name>
<accession>A0A5B7EC11</accession>
<comment type="caution">
    <text evidence="2">The sequence shown here is derived from an EMBL/GenBank/DDBJ whole genome shotgun (WGS) entry which is preliminary data.</text>
</comment>
<protein>
    <submittedName>
        <fullName evidence="2">Uncharacterized protein</fullName>
    </submittedName>
</protein>
<feature type="compositionally biased region" description="Basic and acidic residues" evidence="1">
    <location>
        <begin position="1"/>
        <end position="19"/>
    </location>
</feature>
<evidence type="ECO:0000313" key="2">
    <source>
        <dbReference type="EMBL" id="MPC30503.1"/>
    </source>
</evidence>
<gene>
    <name evidence="2" type="ORF">E2C01_023770</name>
</gene>